<organism evidence="2 3">
    <name type="scientific">Terasakiella brassicae</name>
    <dbReference type="NCBI Taxonomy" id="1634917"/>
    <lineage>
        <taxon>Bacteria</taxon>
        <taxon>Pseudomonadati</taxon>
        <taxon>Pseudomonadota</taxon>
        <taxon>Alphaproteobacteria</taxon>
        <taxon>Rhodospirillales</taxon>
        <taxon>Terasakiellaceae</taxon>
        <taxon>Terasakiella</taxon>
    </lineage>
</organism>
<dbReference type="InterPro" id="IPR047124">
    <property type="entry name" value="HI_0220.2"/>
</dbReference>
<name>A0A917BWE7_9PROT</name>
<dbReference type="AlphaFoldDB" id="A0A917BWE7"/>
<dbReference type="PANTHER" id="PTHR42160:SF1">
    <property type="entry name" value="URACIL-DNA GLYCOSYLASE SUPERFAMILY PROTEIN"/>
    <property type="match status" value="1"/>
</dbReference>
<dbReference type="SMART" id="SM00987">
    <property type="entry name" value="UreE_C"/>
    <property type="match status" value="1"/>
</dbReference>
<dbReference type="Proteomes" id="UP000632498">
    <property type="component" value="Unassembled WGS sequence"/>
</dbReference>
<dbReference type="SMART" id="SM00986">
    <property type="entry name" value="UDG"/>
    <property type="match status" value="1"/>
</dbReference>
<dbReference type="EMBL" id="BMHV01000006">
    <property type="protein sequence ID" value="GGF59250.1"/>
    <property type="molecule type" value="Genomic_DNA"/>
</dbReference>
<dbReference type="RefSeq" id="WP_188662588.1">
    <property type="nucleotide sequence ID" value="NZ_BMHV01000006.1"/>
</dbReference>
<sequence length="192" mass="22002">MEDLLKEIRACTLCQDLPLGPRPVIRAQKSARILIIGQAPGTKVHESGVPWDDPSGERLRDWLAVDKETFYDDSQIAIMPMGLCYPGRLDKGGDKPPPAQCAPTWHDKVLQELENLQLTLLVGSYAQNRYLKGVQKKTMTETVHHWSEYLKDGYLPLPHPSWRVTNLIKKNPWFEDELLPDLRRLVHHHLSL</sequence>
<reference evidence="2" key="2">
    <citation type="submission" date="2020-09" db="EMBL/GenBank/DDBJ databases">
        <authorList>
            <person name="Sun Q."/>
            <person name="Zhou Y."/>
        </authorList>
    </citation>
    <scope>NUCLEOTIDE SEQUENCE</scope>
    <source>
        <strain evidence="2">CGMCC 1.15254</strain>
    </source>
</reference>
<evidence type="ECO:0000259" key="1">
    <source>
        <dbReference type="SMART" id="SM00986"/>
    </source>
</evidence>
<dbReference type="SUPFAM" id="SSF52141">
    <property type="entry name" value="Uracil-DNA glycosylase-like"/>
    <property type="match status" value="1"/>
</dbReference>
<accession>A0A917BWE7</accession>
<gene>
    <name evidence="2" type="ORF">GCM10011332_11100</name>
</gene>
<reference evidence="2" key="1">
    <citation type="journal article" date="2014" name="Int. J. Syst. Evol. Microbiol.">
        <title>Complete genome sequence of Corynebacterium casei LMG S-19264T (=DSM 44701T), isolated from a smear-ripened cheese.</title>
        <authorList>
            <consortium name="US DOE Joint Genome Institute (JGI-PGF)"/>
            <person name="Walter F."/>
            <person name="Albersmeier A."/>
            <person name="Kalinowski J."/>
            <person name="Ruckert C."/>
        </authorList>
    </citation>
    <scope>NUCLEOTIDE SEQUENCE</scope>
    <source>
        <strain evidence="2">CGMCC 1.15254</strain>
    </source>
</reference>
<dbReference type="InterPro" id="IPR005122">
    <property type="entry name" value="Uracil-DNA_glycosylase-like"/>
</dbReference>
<proteinExistence type="predicted"/>
<keyword evidence="3" id="KW-1185">Reference proteome</keyword>
<dbReference type="Pfam" id="PF03167">
    <property type="entry name" value="UDG"/>
    <property type="match status" value="1"/>
</dbReference>
<dbReference type="Gene3D" id="3.40.470.10">
    <property type="entry name" value="Uracil-DNA glycosylase-like domain"/>
    <property type="match status" value="1"/>
</dbReference>
<protein>
    <submittedName>
        <fullName evidence="2">Uracil-DNA glycosylase</fullName>
    </submittedName>
</protein>
<dbReference type="PANTHER" id="PTHR42160">
    <property type="entry name" value="URACIL-DNA GLYCOSYLASE SUPERFAMILY PROTEIN"/>
    <property type="match status" value="1"/>
</dbReference>
<feature type="domain" description="Uracil-DNA glycosylase-like" evidence="1">
    <location>
        <begin position="24"/>
        <end position="183"/>
    </location>
</feature>
<dbReference type="InterPro" id="IPR036895">
    <property type="entry name" value="Uracil-DNA_glycosylase-like_sf"/>
</dbReference>
<evidence type="ECO:0000313" key="2">
    <source>
        <dbReference type="EMBL" id="GGF59250.1"/>
    </source>
</evidence>
<comment type="caution">
    <text evidence="2">The sequence shown here is derived from an EMBL/GenBank/DDBJ whole genome shotgun (WGS) entry which is preliminary data.</text>
</comment>
<evidence type="ECO:0000313" key="3">
    <source>
        <dbReference type="Proteomes" id="UP000632498"/>
    </source>
</evidence>
<dbReference type="CDD" id="cd10033">
    <property type="entry name" value="UDG_like"/>
    <property type="match status" value="1"/>
</dbReference>